<dbReference type="RefSeq" id="WP_274323554.1">
    <property type="nucleotide sequence ID" value="NZ_CP118158.1"/>
</dbReference>
<feature type="domain" description="Halobacterial output" evidence="1">
    <location>
        <begin position="15"/>
        <end position="79"/>
    </location>
</feature>
<name>A0ABD5Y537_9EURY</name>
<evidence type="ECO:0000259" key="1">
    <source>
        <dbReference type="Pfam" id="PF18545"/>
    </source>
</evidence>
<reference evidence="2 3" key="1">
    <citation type="journal article" date="2019" name="Int. J. Syst. Evol. Microbiol.">
        <title>The Global Catalogue of Microorganisms (GCM) 10K type strain sequencing project: providing services to taxonomists for standard genome sequencing and annotation.</title>
        <authorList>
            <consortium name="The Broad Institute Genomics Platform"/>
            <consortium name="The Broad Institute Genome Sequencing Center for Infectious Disease"/>
            <person name="Wu L."/>
            <person name="Ma J."/>
        </authorList>
    </citation>
    <scope>NUCLEOTIDE SEQUENCE [LARGE SCALE GENOMIC DNA]</scope>
    <source>
        <strain evidence="2 3">XZYJT29</strain>
    </source>
</reference>
<dbReference type="AlphaFoldDB" id="A0ABD5Y537"/>
<keyword evidence="3" id="KW-1185">Reference proteome</keyword>
<comment type="caution">
    <text evidence="2">The sequence shown here is derived from an EMBL/GenBank/DDBJ whole genome shotgun (WGS) entry which is preliminary data.</text>
</comment>
<dbReference type="InterPro" id="IPR040624">
    <property type="entry name" value="HalOD1"/>
</dbReference>
<evidence type="ECO:0000313" key="2">
    <source>
        <dbReference type="EMBL" id="MFC7142488.1"/>
    </source>
</evidence>
<proteinExistence type="predicted"/>
<dbReference type="GeneID" id="78822830"/>
<gene>
    <name evidence="2" type="ORF">ACFQMA_21950</name>
</gene>
<accession>A0ABD5Y537</accession>
<evidence type="ECO:0000313" key="3">
    <source>
        <dbReference type="Proteomes" id="UP001596432"/>
    </source>
</evidence>
<organism evidence="2 3">
    <name type="scientific">Halosimplex aquaticum</name>
    <dbReference type="NCBI Taxonomy" id="3026162"/>
    <lineage>
        <taxon>Archaea</taxon>
        <taxon>Methanobacteriati</taxon>
        <taxon>Methanobacteriota</taxon>
        <taxon>Stenosarchaea group</taxon>
        <taxon>Halobacteria</taxon>
        <taxon>Halobacteriales</taxon>
        <taxon>Haloarculaceae</taxon>
        <taxon>Halosimplex</taxon>
    </lineage>
</organism>
<dbReference type="EMBL" id="JBHTAS010000001">
    <property type="protein sequence ID" value="MFC7142488.1"/>
    <property type="molecule type" value="Genomic_DNA"/>
</dbReference>
<sequence>MTAIDDWTVTNAYGDDPVSEAVVRAVAAATDRSVADLRPLYYAVDSDSLDRLLEGAGEPSIRFDYEGCHVTVTETHVRVSATDDAGMSTSR</sequence>
<dbReference type="Pfam" id="PF18545">
    <property type="entry name" value="HalOD1"/>
    <property type="match status" value="1"/>
</dbReference>
<dbReference type="Proteomes" id="UP001596432">
    <property type="component" value="Unassembled WGS sequence"/>
</dbReference>
<protein>
    <submittedName>
        <fullName evidence="2">HalOD1 output domain-containing protein</fullName>
    </submittedName>
</protein>